<evidence type="ECO:0000256" key="3">
    <source>
        <dbReference type="ARBA" id="ARBA00022679"/>
    </source>
</evidence>
<dbReference type="Proteomes" id="UP001336250">
    <property type="component" value="Unassembled WGS sequence"/>
</dbReference>
<keyword evidence="3 9" id="KW-0808">Transferase</keyword>
<comment type="similarity">
    <text evidence="1 9">Belongs to the sigma-54 factor family.</text>
</comment>
<keyword evidence="2 9" id="KW-0240">DNA-directed RNA polymerase</keyword>
<dbReference type="Pfam" id="PF04963">
    <property type="entry name" value="Sigma54_CBD"/>
    <property type="match status" value="1"/>
</dbReference>
<keyword evidence="6 9" id="KW-0731">Sigma factor</keyword>
<feature type="compositionally biased region" description="Low complexity" evidence="10">
    <location>
        <begin position="75"/>
        <end position="90"/>
    </location>
</feature>
<dbReference type="PANTHER" id="PTHR32248:SF4">
    <property type="entry name" value="RNA POLYMERASE SIGMA-54 FACTOR"/>
    <property type="match status" value="1"/>
</dbReference>
<evidence type="ECO:0000256" key="4">
    <source>
        <dbReference type="ARBA" id="ARBA00022695"/>
    </source>
</evidence>
<dbReference type="RefSeq" id="WP_332291029.1">
    <property type="nucleotide sequence ID" value="NZ_JAZIBG010000036.1"/>
</dbReference>
<keyword evidence="7 9" id="KW-0238">DNA-binding</keyword>
<sequence>MAFLSMRATTQQSQVMSPRLQHAVRLLQMSSQDFEQTVTDCLGSNPFLEQDDEGSLLQGGLAALVAPAAAGAALHAEPSASAPEPAGGPELPEPAAPADGDAWDLGSPASPSRGERDDLSACDFLVEAPTLNAHLHGQLNLLPLGARDMALAKAVVESLDDDGYLRSDPAELAAWTGLDEPASGEEIRIAVCRVQSLDPAGVGARTVQECLALQAREVPCAAQRALIEAIVGEHLKLLASRDVEALARATGRPAAEVAAACARIRRFEPRPGWRHNAPPVQYVTPDVIARRVRGRWVAQLNPEVVPRVRLDRTMATLFRHDAGGASPAMASHLQEARWTLRNVEQRFTTIVGVAQAILDRQHHFLDYGEMAMKPLGLSEIAEAVGAHESTVSRATSNKYLATPAGVFELKHFFSRAMVMPNGNHCSSIAIRGLLRDLIAEEPPDHPLSDTALMTLLARQGLNVARRTVTKYRQSLKIQPAAQRRAAA</sequence>
<dbReference type="Pfam" id="PF00309">
    <property type="entry name" value="Sigma54_AID"/>
    <property type="match status" value="1"/>
</dbReference>
<dbReference type="GO" id="GO:0016779">
    <property type="term" value="F:nucleotidyltransferase activity"/>
    <property type="evidence" value="ECO:0007669"/>
    <property type="project" value="UniProtKB-KW"/>
</dbReference>
<evidence type="ECO:0000259" key="11">
    <source>
        <dbReference type="Pfam" id="PF04552"/>
    </source>
</evidence>
<organism evidence="13 14">
    <name type="scientific">Aquincola agrisoli</name>
    <dbReference type="NCBI Taxonomy" id="3119538"/>
    <lineage>
        <taxon>Bacteria</taxon>
        <taxon>Pseudomonadati</taxon>
        <taxon>Pseudomonadota</taxon>
        <taxon>Betaproteobacteria</taxon>
        <taxon>Burkholderiales</taxon>
        <taxon>Sphaerotilaceae</taxon>
        <taxon>Aquincola</taxon>
    </lineage>
</organism>
<name>A0AAW9QK14_9BURK</name>
<dbReference type="GO" id="GO:0006352">
    <property type="term" value="P:DNA-templated transcription initiation"/>
    <property type="evidence" value="ECO:0007669"/>
    <property type="project" value="InterPro"/>
</dbReference>
<dbReference type="EMBL" id="JAZIBG010000036">
    <property type="protein sequence ID" value="MEF7615722.1"/>
    <property type="molecule type" value="Genomic_DNA"/>
</dbReference>
<protein>
    <recommendedName>
        <fullName evidence="9">RNA polymerase sigma-54 factor</fullName>
    </recommendedName>
</protein>
<dbReference type="AlphaFoldDB" id="A0AAW9QK14"/>
<dbReference type="PROSITE" id="PS50044">
    <property type="entry name" value="SIGMA54_3"/>
    <property type="match status" value="1"/>
</dbReference>
<evidence type="ECO:0000256" key="1">
    <source>
        <dbReference type="ARBA" id="ARBA00008798"/>
    </source>
</evidence>
<dbReference type="PRINTS" id="PR00045">
    <property type="entry name" value="SIGMA54FCT"/>
</dbReference>
<dbReference type="PROSITE" id="PS00717">
    <property type="entry name" value="SIGMA54_1"/>
    <property type="match status" value="1"/>
</dbReference>
<dbReference type="InterPro" id="IPR007634">
    <property type="entry name" value="RNA_pol_sigma_54_DNA-bd"/>
</dbReference>
<dbReference type="GO" id="GO:0016987">
    <property type="term" value="F:sigma factor activity"/>
    <property type="evidence" value="ECO:0007669"/>
    <property type="project" value="UniProtKB-KW"/>
</dbReference>
<evidence type="ECO:0000256" key="5">
    <source>
        <dbReference type="ARBA" id="ARBA00023015"/>
    </source>
</evidence>
<dbReference type="PANTHER" id="PTHR32248">
    <property type="entry name" value="RNA POLYMERASE SIGMA-54 FACTOR"/>
    <property type="match status" value="1"/>
</dbReference>
<dbReference type="InterPro" id="IPR000394">
    <property type="entry name" value="RNA_pol_sigma_54"/>
</dbReference>
<evidence type="ECO:0000313" key="14">
    <source>
        <dbReference type="Proteomes" id="UP001336250"/>
    </source>
</evidence>
<feature type="compositionally biased region" description="Low complexity" evidence="10">
    <location>
        <begin position="96"/>
        <end position="106"/>
    </location>
</feature>
<dbReference type="Gene3D" id="1.10.10.60">
    <property type="entry name" value="Homeodomain-like"/>
    <property type="match status" value="1"/>
</dbReference>
<keyword evidence="5 9" id="KW-0805">Transcription regulation</keyword>
<evidence type="ECO:0000256" key="10">
    <source>
        <dbReference type="SAM" id="MobiDB-lite"/>
    </source>
</evidence>
<dbReference type="PIRSF" id="PIRSF000774">
    <property type="entry name" value="RpoN"/>
    <property type="match status" value="1"/>
</dbReference>
<reference evidence="13 14" key="1">
    <citation type="submission" date="2024-02" db="EMBL/GenBank/DDBJ databases">
        <title>Genome sequence of Aquincola sp. MAHUQ-54.</title>
        <authorList>
            <person name="Huq M.A."/>
        </authorList>
    </citation>
    <scope>NUCLEOTIDE SEQUENCE [LARGE SCALE GENOMIC DNA]</scope>
    <source>
        <strain evidence="13 14">MAHUQ-54</strain>
    </source>
</reference>
<dbReference type="Pfam" id="PF04552">
    <property type="entry name" value="Sigma54_DBD"/>
    <property type="match status" value="1"/>
</dbReference>
<feature type="domain" description="RNA polymerase sigma factor 54 core-binding" evidence="12">
    <location>
        <begin position="124"/>
        <end position="312"/>
    </location>
</feature>
<evidence type="ECO:0000256" key="6">
    <source>
        <dbReference type="ARBA" id="ARBA00023082"/>
    </source>
</evidence>
<gene>
    <name evidence="13" type="primary">rpoN</name>
    <name evidence="13" type="ORF">V4F39_17545</name>
</gene>
<comment type="function">
    <text evidence="9">Sigma factors are initiation factors that promote the attachment of RNA polymerase to specific initiation sites and are then released.</text>
</comment>
<proteinExistence type="inferred from homology"/>
<evidence type="ECO:0000313" key="13">
    <source>
        <dbReference type="EMBL" id="MEF7615722.1"/>
    </source>
</evidence>
<dbReference type="PROSITE" id="PS00718">
    <property type="entry name" value="SIGMA54_2"/>
    <property type="match status" value="1"/>
</dbReference>
<evidence type="ECO:0000259" key="12">
    <source>
        <dbReference type="Pfam" id="PF04963"/>
    </source>
</evidence>
<evidence type="ECO:0000256" key="8">
    <source>
        <dbReference type="ARBA" id="ARBA00023163"/>
    </source>
</evidence>
<dbReference type="InterPro" id="IPR038709">
    <property type="entry name" value="RpoN_core-bd_sf"/>
</dbReference>
<dbReference type="InterPro" id="IPR007046">
    <property type="entry name" value="RNA_pol_sigma_54_core-bd"/>
</dbReference>
<keyword evidence="4 9" id="KW-0548">Nucleotidyltransferase</keyword>
<evidence type="ECO:0000256" key="2">
    <source>
        <dbReference type="ARBA" id="ARBA00022478"/>
    </source>
</evidence>
<dbReference type="NCBIfam" id="TIGR02395">
    <property type="entry name" value="rpoN_sigma"/>
    <property type="match status" value="1"/>
</dbReference>
<dbReference type="NCBIfam" id="NF009118">
    <property type="entry name" value="PRK12469.1"/>
    <property type="match status" value="1"/>
</dbReference>
<comment type="caution">
    <text evidence="13">The sequence shown here is derived from an EMBL/GenBank/DDBJ whole genome shotgun (WGS) entry which is preliminary data.</text>
</comment>
<feature type="region of interest" description="Disordered" evidence="10">
    <location>
        <begin position="75"/>
        <end position="117"/>
    </location>
</feature>
<keyword evidence="14" id="KW-1185">Reference proteome</keyword>
<evidence type="ECO:0000256" key="9">
    <source>
        <dbReference type="PIRNR" id="PIRNR000774"/>
    </source>
</evidence>
<dbReference type="GO" id="GO:0003677">
    <property type="term" value="F:DNA binding"/>
    <property type="evidence" value="ECO:0007669"/>
    <property type="project" value="UniProtKB-KW"/>
</dbReference>
<evidence type="ECO:0000256" key="7">
    <source>
        <dbReference type="ARBA" id="ARBA00023125"/>
    </source>
</evidence>
<accession>A0AAW9QK14</accession>
<dbReference type="GO" id="GO:0000428">
    <property type="term" value="C:DNA-directed RNA polymerase complex"/>
    <property type="evidence" value="ECO:0007669"/>
    <property type="project" value="UniProtKB-KW"/>
</dbReference>
<dbReference type="Gene3D" id="1.10.10.1330">
    <property type="entry name" value="RNA polymerase sigma-54 factor, core-binding domain"/>
    <property type="match status" value="1"/>
</dbReference>
<feature type="domain" description="RNA polymerase sigma factor 54 DNA-binding" evidence="11">
    <location>
        <begin position="330"/>
        <end position="484"/>
    </location>
</feature>
<dbReference type="GO" id="GO:0001216">
    <property type="term" value="F:DNA-binding transcription activator activity"/>
    <property type="evidence" value="ECO:0007669"/>
    <property type="project" value="InterPro"/>
</dbReference>
<keyword evidence="8 9" id="KW-0804">Transcription</keyword>